<protein>
    <submittedName>
        <fullName evidence="1">Uncharacterized protein</fullName>
    </submittedName>
</protein>
<dbReference type="AlphaFoldDB" id="A0AAN9IDD9"/>
<comment type="caution">
    <text evidence="1">The sequence shown here is derived from an EMBL/GenBank/DDBJ whole genome shotgun (WGS) entry which is preliminary data.</text>
</comment>
<dbReference type="Gene3D" id="2.40.50.140">
    <property type="entry name" value="Nucleic acid-binding proteins"/>
    <property type="match status" value="1"/>
</dbReference>
<name>A0AAN9IDD9_CROPI</name>
<organism evidence="1 2">
    <name type="scientific">Crotalaria pallida</name>
    <name type="common">Smooth rattlebox</name>
    <name type="synonym">Crotalaria striata</name>
    <dbReference type="NCBI Taxonomy" id="3830"/>
    <lineage>
        <taxon>Eukaryota</taxon>
        <taxon>Viridiplantae</taxon>
        <taxon>Streptophyta</taxon>
        <taxon>Embryophyta</taxon>
        <taxon>Tracheophyta</taxon>
        <taxon>Spermatophyta</taxon>
        <taxon>Magnoliopsida</taxon>
        <taxon>eudicotyledons</taxon>
        <taxon>Gunneridae</taxon>
        <taxon>Pentapetalae</taxon>
        <taxon>rosids</taxon>
        <taxon>fabids</taxon>
        <taxon>Fabales</taxon>
        <taxon>Fabaceae</taxon>
        <taxon>Papilionoideae</taxon>
        <taxon>50 kb inversion clade</taxon>
        <taxon>genistoids sensu lato</taxon>
        <taxon>core genistoids</taxon>
        <taxon>Crotalarieae</taxon>
        <taxon>Crotalaria</taxon>
    </lineage>
</organism>
<proteinExistence type="predicted"/>
<dbReference type="InterPro" id="IPR012340">
    <property type="entry name" value="NA-bd_OB-fold"/>
</dbReference>
<dbReference type="SUPFAM" id="SSF50249">
    <property type="entry name" value="Nucleic acid-binding proteins"/>
    <property type="match status" value="1"/>
</dbReference>
<evidence type="ECO:0000313" key="1">
    <source>
        <dbReference type="EMBL" id="KAK7274119.1"/>
    </source>
</evidence>
<gene>
    <name evidence="1" type="ORF">RIF29_15193</name>
</gene>
<keyword evidence="2" id="KW-1185">Reference proteome</keyword>
<reference evidence="1 2" key="1">
    <citation type="submission" date="2024-01" db="EMBL/GenBank/DDBJ databases">
        <title>The genomes of 5 underutilized Papilionoideae crops provide insights into root nodulation and disease resistanc.</title>
        <authorList>
            <person name="Yuan L."/>
        </authorList>
    </citation>
    <scope>NUCLEOTIDE SEQUENCE [LARGE SCALE GENOMIC DNA]</scope>
    <source>
        <strain evidence="1">ZHUSHIDOU_FW_LH</strain>
        <tissue evidence="1">Leaf</tissue>
    </source>
</reference>
<sequence length="214" mass="24179">MASRKNTSSSTDKRILISEGKKPSTEVMSIDKVLNFCDAIGVIVQHGSIESFQSKGQVGQRLNLLLSDEAAAQIVPTQGPSQTQYKVQIVVMDSTGTACFELFDKEAFRKFNKTALEMREQLLQVAGDEFGYPEDLYQILNKQFVFLVDVSQRFNIELNRDNYGILFMSDLDEHLEDFRKFVMENQALLQLSSPLHDGENKEIMAVASDNVRIN</sequence>
<dbReference type="Proteomes" id="UP001372338">
    <property type="component" value="Unassembled WGS sequence"/>
</dbReference>
<accession>A0AAN9IDD9</accession>
<evidence type="ECO:0000313" key="2">
    <source>
        <dbReference type="Proteomes" id="UP001372338"/>
    </source>
</evidence>
<dbReference type="EMBL" id="JAYWIO010000003">
    <property type="protein sequence ID" value="KAK7274119.1"/>
    <property type="molecule type" value="Genomic_DNA"/>
</dbReference>